<comment type="caution">
    <text evidence="1">The sequence shown here is derived from an EMBL/GenBank/DDBJ whole genome shotgun (WGS) entry which is preliminary data.</text>
</comment>
<evidence type="ECO:0000313" key="2">
    <source>
        <dbReference type="Proteomes" id="UP001551011"/>
    </source>
</evidence>
<reference evidence="1 2" key="1">
    <citation type="submission" date="2024-06" db="EMBL/GenBank/DDBJ databases">
        <title>The Natural Products Discovery Center: Release of the First 8490 Sequenced Strains for Exploring Actinobacteria Biosynthetic Diversity.</title>
        <authorList>
            <person name="Kalkreuter E."/>
            <person name="Kautsar S.A."/>
            <person name="Yang D."/>
            <person name="Bader C.D."/>
            <person name="Teijaro C.N."/>
            <person name="Fluegel L."/>
            <person name="Davis C.M."/>
            <person name="Simpson J.R."/>
            <person name="Lauterbach L."/>
            <person name="Steele A.D."/>
            <person name="Gui C."/>
            <person name="Meng S."/>
            <person name="Li G."/>
            <person name="Viehrig K."/>
            <person name="Ye F."/>
            <person name="Su P."/>
            <person name="Kiefer A.F."/>
            <person name="Nichols A."/>
            <person name="Cepeda A.J."/>
            <person name="Yan W."/>
            <person name="Fan B."/>
            <person name="Jiang Y."/>
            <person name="Adhikari A."/>
            <person name="Zheng C.-J."/>
            <person name="Schuster L."/>
            <person name="Cowan T.M."/>
            <person name="Smanski M.J."/>
            <person name="Chevrette M.G."/>
            <person name="De Carvalho L.P.S."/>
            <person name="Shen B."/>
        </authorList>
    </citation>
    <scope>NUCLEOTIDE SEQUENCE [LARGE SCALE GENOMIC DNA]</scope>
    <source>
        <strain evidence="1 2">NPDC020594</strain>
    </source>
</reference>
<evidence type="ECO:0000313" key="1">
    <source>
        <dbReference type="EMBL" id="MEU5712640.1"/>
    </source>
</evidence>
<keyword evidence="2" id="KW-1185">Reference proteome</keyword>
<accession>A0ABV3AL06</accession>
<gene>
    <name evidence="1" type="ORF">AB0H04_38455</name>
</gene>
<organism evidence="1 2">
    <name type="scientific">Streptomyces flaveolus</name>
    <dbReference type="NCBI Taxonomy" id="67297"/>
    <lineage>
        <taxon>Bacteria</taxon>
        <taxon>Bacillati</taxon>
        <taxon>Actinomycetota</taxon>
        <taxon>Actinomycetes</taxon>
        <taxon>Kitasatosporales</taxon>
        <taxon>Streptomycetaceae</taxon>
        <taxon>Streptomyces</taxon>
    </lineage>
</organism>
<protein>
    <submittedName>
        <fullName evidence="1">Uncharacterized protein</fullName>
    </submittedName>
</protein>
<sequence>MPPTHTLTTHPVLLRAGLLDEADKPMRFAVCDQPIRTPYITAPVPPPRAPRQCADCYAWIAWFSPGG</sequence>
<dbReference type="Proteomes" id="UP001551011">
    <property type="component" value="Unassembled WGS sequence"/>
</dbReference>
<proteinExistence type="predicted"/>
<dbReference type="EMBL" id="JBFAEG010000038">
    <property type="protein sequence ID" value="MEU5712640.1"/>
    <property type="molecule type" value="Genomic_DNA"/>
</dbReference>
<dbReference type="RefSeq" id="WP_030992868.1">
    <property type="nucleotide sequence ID" value="NZ_JBEXDP010000092.1"/>
</dbReference>
<name>A0ABV3AL06_9ACTN</name>